<evidence type="ECO:0000256" key="9">
    <source>
        <dbReference type="SAM" id="Phobius"/>
    </source>
</evidence>
<dbReference type="PROSITE" id="PS50262">
    <property type="entry name" value="G_PROTEIN_RECEP_F1_2"/>
    <property type="match status" value="1"/>
</dbReference>
<evidence type="ECO:0000313" key="11">
    <source>
        <dbReference type="EMBL" id="MPC89802.1"/>
    </source>
</evidence>
<comment type="subcellular location">
    <subcellularLocation>
        <location evidence="1">Membrane</location>
        <topology evidence="1">Multi-pass membrane protein</topology>
    </subcellularLocation>
</comment>
<evidence type="ECO:0000256" key="8">
    <source>
        <dbReference type="ARBA" id="ARBA00023224"/>
    </source>
</evidence>
<name>A0A5B7J0U9_PORTR</name>
<reference evidence="11 12" key="1">
    <citation type="submission" date="2019-05" db="EMBL/GenBank/DDBJ databases">
        <title>Another draft genome of Portunus trituberculatus and its Hox gene families provides insights of decapod evolution.</title>
        <authorList>
            <person name="Jeong J.-H."/>
            <person name="Song I."/>
            <person name="Kim S."/>
            <person name="Choi T."/>
            <person name="Kim D."/>
            <person name="Ryu S."/>
            <person name="Kim W."/>
        </authorList>
    </citation>
    <scope>NUCLEOTIDE SEQUENCE [LARGE SCALE GENOMIC DNA]</scope>
    <source>
        <tissue evidence="11">Muscle</tissue>
    </source>
</reference>
<keyword evidence="3 9" id="KW-0812">Transmembrane</keyword>
<evidence type="ECO:0000256" key="6">
    <source>
        <dbReference type="ARBA" id="ARBA00023136"/>
    </source>
</evidence>
<proteinExistence type="inferred from homology"/>
<keyword evidence="6 9" id="KW-0472">Membrane</keyword>
<dbReference type="PANTHER" id="PTHR24243:SF233">
    <property type="entry name" value="THYROTROPIN-RELEASING HORMONE RECEPTOR"/>
    <property type="match status" value="1"/>
</dbReference>
<dbReference type="Proteomes" id="UP000324222">
    <property type="component" value="Unassembled WGS sequence"/>
</dbReference>
<keyword evidence="8" id="KW-0807">Transducer</keyword>
<sequence length="101" mass="11188">MYLGVLQVGNVLVPVLVVRDRDLRAASTSIFIANLVVADLLVLVVCLPALLSELYAPPAVWVLPASMCKQKLLYPPPFSYSFISFTSKVFFIFLSSYSLFL</sequence>
<evidence type="ECO:0000256" key="1">
    <source>
        <dbReference type="ARBA" id="ARBA00004141"/>
    </source>
</evidence>
<organism evidence="11 12">
    <name type="scientific">Portunus trituberculatus</name>
    <name type="common">Swimming crab</name>
    <name type="synonym">Neptunus trituberculatus</name>
    <dbReference type="NCBI Taxonomy" id="210409"/>
    <lineage>
        <taxon>Eukaryota</taxon>
        <taxon>Metazoa</taxon>
        <taxon>Ecdysozoa</taxon>
        <taxon>Arthropoda</taxon>
        <taxon>Crustacea</taxon>
        <taxon>Multicrustacea</taxon>
        <taxon>Malacostraca</taxon>
        <taxon>Eumalacostraca</taxon>
        <taxon>Eucarida</taxon>
        <taxon>Decapoda</taxon>
        <taxon>Pleocyemata</taxon>
        <taxon>Brachyura</taxon>
        <taxon>Eubrachyura</taxon>
        <taxon>Portunoidea</taxon>
        <taxon>Portunidae</taxon>
        <taxon>Portuninae</taxon>
        <taxon>Portunus</taxon>
    </lineage>
</organism>
<comment type="similarity">
    <text evidence="2">Belongs to the G-protein coupled receptor 1 family.</text>
</comment>
<feature type="transmembrane region" description="Helical" evidence="9">
    <location>
        <begin position="80"/>
        <end position="100"/>
    </location>
</feature>
<evidence type="ECO:0000256" key="5">
    <source>
        <dbReference type="ARBA" id="ARBA00023040"/>
    </source>
</evidence>
<dbReference type="InterPro" id="IPR017452">
    <property type="entry name" value="GPCR_Rhodpsn_7TM"/>
</dbReference>
<evidence type="ECO:0000256" key="2">
    <source>
        <dbReference type="ARBA" id="ARBA00010663"/>
    </source>
</evidence>
<feature type="domain" description="G-protein coupled receptors family 1 profile" evidence="10">
    <location>
        <begin position="9"/>
        <end position="101"/>
    </location>
</feature>
<evidence type="ECO:0000313" key="12">
    <source>
        <dbReference type="Proteomes" id="UP000324222"/>
    </source>
</evidence>
<keyword evidence="12" id="KW-1185">Reference proteome</keyword>
<accession>A0A5B7J0U9</accession>
<dbReference type="GO" id="GO:0005886">
    <property type="term" value="C:plasma membrane"/>
    <property type="evidence" value="ECO:0007669"/>
    <property type="project" value="TreeGrafter"/>
</dbReference>
<feature type="transmembrane region" description="Helical" evidence="9">
    <location>
        <begin position="29"/>
        <end position="51"/>
    </location>
</feature>
<protein>
    <submittedName>
        <fullName evidence="11">Neuropeptide FF receptor 2</fullName>
    </submittedName>
</protein>
<gene>
    <name evidence="11" type="primary">Npffr2</name>
    <name evidence="11" type="ORF">E2C01_084763</name>
</gene>
<dbReference type="AlphaFoldDB" id="A0A5B7J0U9"/>
<dbReference type="EMBL" id="VSRR010082243">
    <property type="protein sequence ID" value="MPC89802.1"/>
    <property type="molecule type" value="Genomic_DNA"/>
</dbReference>
<dbReference type="GO" id="GO:0004930">
    <property type="term" value="F:G protein-coupled receptor activity"/>
    <property type="evidence" value="ECO:0007669"/>
    <property type="project" value="UniProtKB-KW"/>
</dbReference>
<evidence type="ECO:0000256" key="4">
    <source>
        <dbReference type="ARBA" id="ARBA00022989"/>
    </source>
</evidence>
<dbReference type="PANTHER" id="PTHR24243">
    <property type="entry name" value="G-PROTEIN COUPLED RECEPTOR"/>
    <property type="match status" value="1"/>
</dbReference>
<dbReference type="Gene3D" id="1.20.1070.10">
    <property type="entry name" value="Rhodopsin 7-helix transmembrane proteins"/>
    <property type="match status" value="1"/>
</dbReference>
<dbReference type="Pfam" id="PF00001">
    <property type="entry name" value="7tm_1"/>
    <property type="match status" value="1"/>
</dbReference>
<evidence type="ECO:0000259" key="10">
    <source>
        <dbReference type="PROSITE" id="PS50262"/>
    </source>
</evidence>
<keyword evidence="7 11" id="KW-0675">Receptor</keyword>
<comment type="caution">
    <text evidence="11">The sequence shown here is derived from an EMBL/GenBank/DDBJ whole genome shotgun (WGS) entry which is preliminary data.</text>
</comment>
<keyword evidence="5" id="KW-0297">G-protein coupled receptor</keyword>
<evidence type="ECO:0000256" key="7">
    <source>
        <dbReference type="ARBA" id="ARBA00023170"/>
    </source>
</evidence>
<dbReference type="InterPro" id="IPR000276">
    <property type="entry name" value="GPCR_Rhodpsn"/>
</dbReference>
<dbReference type="SUPFAM" id="SSF81321">
    <property type="entry name" value="Family A G protein-coupled receptor-like"/>
    <property type="match status" value="1"/>
</dbReference>
<evidence type="ECO:0000256" key="3">
    <source>
        <dbReference type="ARBA" id="ARBA00022692"/>
    </source>
</evidence>
<keyword evidence="4 9" id="KW-1133">Transmembrane helix</keyword>